<name>A0A6A6I773_9PLEO</name>
<evidence type="ECO:0000313" key="3">
    <source>
        <dbReference type="Proteomes" id="UP000800094"/>
    </source>
</evidence>
<evidence type="ECO:0000256" key="1">
    <source>
        <dbReference type="SAM" id="MobiDB-lite"/>
    </source>
</evidence>
<dbReference type="RefSeq" id="XP_033680387.1">
    <property type="nucleotide sequence ID" value="XM_033836199.1"/>
</dbReference>
<dbReference type="GeneID" id="54589529"/>
<feature type="region of interest" description="Disordered" evidence="1">
    <location>
        <begin position="1"/>
        <end position="146"/>
    </location>
</feature>
<sequence>MSRSNVVADQDRNRSSLNAQPAISRRRPHQFNAPIPAPDGSDRHIDPQPSSSQANRGSQQPVTAPKPSTTMLSSGKDGVMSSDSSRQKSTNRQPPQWTVVVSTPQSIDPMHFKLGNGQPRKKSADFEASTTSTWSGKDISRPILLS</sequence>
<organism evidence="2 3">
    <name type="scientific">Trematosphaeria pertusa</name>
    <dbReference type="NCBI Taxonomy" id="390896"/>
    <lineage>
        <taxon>Eukaryota</taxon>
        <taxon>Fungi</taxon>
        <taxon>Dikarya</taxon>
        <taxon>Ascomycota</taxon>
        <taxon>Pezizomycotina</taxon>
        <taxon>Dothideomycetes</taxon>
        <taxon>Pleosporomycetidae</taxon>
        <taxon>Pleosporales</taxon>
        <taxon>Massarineae</taxon>
        <taxon>Trematosphaeriaceae</taxon>
        <taxon>Trematosphaeria</taxon>
    </lineage>
</organism>
<keyword evidence="3" id="KW-1185">Reference proteome</keyword>
<dbReference type="Proteomes" id="UP000800094">
    <property type="component" value="Unassembled WGS sequence"/>
</dbReference>
<gene>
    <name evidence="2" type="ORF">BU26DRAFT_67873</name>
</gene>
<protein>
    <submittedName>
        <fullName evidence="2">Uncharacterized protein</fullName>
    </submittedName>
</protein>
<proteinExistence type="predicted"/>
<feature type="compositionally biased region" description="Polar residues" evidence="1">
    <location>
        <begin position="81"/>
        <end position="106"/>
    </location>
</feature>
<reference evidence="2" key="1">
    <citation type="journal article" date="2020" name="Stud. Mycol.">
        <title>101 Dothideomycetes genomes: a test case for predicting lifestyles and emergence of pathogens.</title>
        <authorList>
            <person name="Haridas S."/>
            <person name="Albert R."/>
            <person name="Binder M."/>
            <person name="Bloem J."/>
            <person name="Labutti K."/>
            <person name="Salamov A."/>
            <person name="Andreopoulos B."/>
            <person name="Baker S."/>
            <person name="Barry K."/>
            <person name="Bills G."/>
            <person name="Bluhm B."/>
            <person name="Cannon C."/>
            <person name="Castanera R."/>
            <person name="Culley D."/>
            <person name="Daum C."/>
            <person name="Ezra D."/>
            <person name="Gonzalez J."/>
            <person name="Henrissat B."/>
            <person name="Kuo A."/>
            <person name="Liang C."/>
            <person name="Lipzen A."/>
            <person name="Lutzoni F."/>
            <person name="Magnuson J."/>
            <person name="Mondo S."/>
            <person name="Nolan M."/>
            <person name="Ohm R."/>
            <person name="Pangilinan J."/>
            <person name="Park H.-J."/>
            <person name="Ramirez L."/>
            <person name="Alfaro M."/>
            <person name="Sun H."/>
            <person name="Tritt A."/>
            <person name="Yoshinaga Y."/>
            <person name="Zwiers L.-H."/>
            <person name="Turgeon B."/>
            <person name="Goodwin S."/>
            <person name="Spatafora J."/>
            <person name="Crous P."/>
            <person name="Grigoriev I."/>
        </authorList>
    </citation>
    <scope>NUCLEOTIDE SEQUENCE</scope>
    <source>
        <strain evidence="2">CBS 122368</strain>
    </source>
</reference>
<feature type="compositionally biased region" description="Polar residues" evidence="1">
    <location>
        <begin position="48"/>
        <end position="73"/>
    </location>
</feature>
<dbReference type="EMBL" id="ML987200">
    <property type="protein sequence ID" value="KAF2245383.1"/>
    <property type="molecule type" value="Genomic_DNA"/>
</dbReference>
<accession>A0A6A6I773</accession>
<dbReference type="AlphaFoldDB" id="A0A6A6I773"/>
<evidence type="ECO:0000313" key="2">
    <source>
        <dbReference type="EMBL" id="KAF2245383.1"/>
    </source>
</evidence>